<evidence type="ECO:0000256" key="1">
    <source>
        <dbReference type="SAM" id="Phobius"/>
    </source>
</evidence>
<evidence type="ECO:0000313" key="3">
    <source>
        <dbReference type="EMBL" id="STZ00147.1"/>
    </source>
</evidence>
<proteinExistence type="predicted"/>
<keyword evidence="1" id="KW-0812">Transmembrane</keyword>
<protein>
    <submittedName>
        <fullName evidence="2">Branched-chain amino acid ABC transporter</fullName>
    </submittedName>
    <submittedName>
        <fullName evidence="3">Branched-chain amino acid transport protein (AzlD)</fullName>
    </submittedName>
</protein>
<evidence type="ECO:0000313" key="2">
    <source>
        <dbReference type="EMBL" id="OPH38917.1"/>
    </source>
</evidence>
<keyword evidence="1" id="KW-1133">Transmembrane helix</keyword>
<dbReference type="GeneID" id="302270118"/>
<sequence length="109" mass="12175">MTLNEQLLTIATAIVAVQLCRWVAFWAFPAHKKVPDFVQYLGKALPSAVFGLLVVYCYKNVDILGQYHGMAEFIAGAVVVGLHLWRKNMFISIGVGTVLYMILVQKVFV</sequence>
<keyword evidence="5" id="KW-1185">Reference proteome</keyword>
<dbReference type="RefSeq" id="WP_062500753.1">
    <property type="nucleotide sequence ID" value="NZ_MXAN01000009.1"/>
</dbReference>
<dbReference type="InterPro" id="IPR008407">
    <property type="entry name" value="Brnchd-chn_aa_trnsp_AzlD"/>
</dbReference>
<dbReference type="Proteomes" id="UP000254107">
    <property type="component" value="Unassembled WGS sequence"/>
</dbReference>
<dbReference type="Proteomes" id="UP000191025">
    <property type="component" value="Unassembled WGS sequence"/>
</dbReference>
<reference evidence="2" key="2">
    <citation type="submission" date="2017-03" db="EMBL/GenBank/DDBJ databases">
        <authorList>
            <person name="Afonso C.L."/>
            <person name="Miller P.J."/>
            <person name="Scott M.A."/>
            <person name="Spackman E."/>
            <person name="Goraichik I."/>
            <person name="Dimitrov K.M."/>
            <person name="Suarez D.L."/>
            <person name="Swayne D.E."/>
        </authorList>
    </citation>
    <scope>NUCLEOTIDE SEQUENCE</scope>
    <source>
        <strain evidence="2">CCUG 4441</strain>
    </source>
</reference>
<feature type="transmembrane region" description="Helical" evidence="1">
    <location>
        <begin position="67"/>
        <end position="85"/>
    </location>
</feature>
<dbReference type="AlphaFoldDB" id="A0A1V4H221"/>
<feature type="transmembrane region" description="Helical" evidence="1">
    <location>
        <begin position="90"/>
        <end position="108"/>
    </location>
</feature>
<name>A0A1V4H221_MORLA</name>
<feature type="transmembrane region" description="Helical" evidence="1">
    <location>
        <begin position="40"/>
        <end position="61"/>
    </location>
</feature>
<dbReference type="PIRSF" id="PIRSF003203">
    <property type="entry name" value="AzlD"/>
    <property type="match status" value="1"/>
</dbReference>
<dbReference type="Pfam" id="PF05437">
    <property type="entry name" value="AzlD"/>
    <property type="match status" value="1"/>
</dbReference>
<gene>
    <name evidence="2" type="ORF">B5J94_01910</name>
    <name evidence="3" type="ORF">NCTC7911_01532</name>
</gene>
<organism evidence="2 4">
    <name type="scientific">Moraxella lacunata</name>
    <dbReference type="NCBI Taxonomy" id="477"/>
    <lineage>
        <taxon>Bacteria</taxon>
        <taxon>Pseudomonadati</taxon>
        <taxon>Pseudomonadota</taxon>
        <taxon>Gammaproteobacteria</taxon>
        <taxon>Moraxellales</taxon>
        <taxon>Moraxellaceae</taxon>
        <taxon>Moraxella</taxon>
    </lineage>
</organism>
<evidence type="ECO:0000313" key="5">
    <source>
        <dbReference type="Proteomes" id="UP000254107"/>
    </source>
</evidence>
<evidence type="ECO:0000313" key="4">
    <source>
        <dbReference type="Proteomes" id="UP000191025"/>
    </source>
</evidence>
<dbReference type="EMBL" id="MXAN01000009">
    <property type="protein sequence ID" value="OPH38917.1"/>
    <property type="molecule type" value="Genomic_DNA"/>
</dbReference>
<accession>A0A1V4H221</accession>
<keyword evidence="1" id="KW-0472">Membrane</keyword>
<reference evidence="3 5" key="3">
    <citation type="submission" date="2018-06" db="EMBL/GenBank/DDBJ databases">
        <authorList>
            <consortium name="Pathogen Informatics"/>
            <person name="Doyle S."/>
        </authorList>
    </citation>
    <scope>NUCLEOTIDE SEQUENCE [LARGE SCALE GENOMIC DNA]</scope>
    <source>
        <strain evidence="3 5">NCTC7911</strain>
    </source>
</reference>
<reference evidence="4" key="1">
    <citation type="submission" date="2017-03" db="EMBL/GenBank/DDBJ databases">
        <title>Draft genome sequence of Moraxella equi CCUG 4950T type strain.</title>
        <authorList>
            <person name="Salva-Serra F."/>
            <person name="Engstrom-Jakobsson H."/>
            <person name="Thorell K."/>
            <person name="Jaen-Luchoro D."/>
            <person name="Gonzales-Siles L."/>
            <person name="Karlsson R."/>
            <person name="Yazdan S."/>
            <person name="Boulund F."/>
            <person name="Johnning A."/>
            <person name="Engstrand L."/>
            <person name="Kristiansson E."/>
            <person name="Moore E."/>
        </authorList>
    </citation>
    <scope>NUCLEOTIDE SEQUENCE [LARGE SCALE GENOMIC DNA]</scope>
    <source>
        <strain evidence="4">CCUG 4441</strain>
    </source>
</reference>
<feature type="transmembrane region" description="Helical" evidence="1">
    <location>
        <begin position="6"/>
        <end position="28"/>
    </location>
</feature>
<dbReference type="EMBL" id="UGQC01000001">
    <property type="protein sequence ID" value="STZ00147.1"/>
    <property type="molecule type" value="Genomic_DNA"/>
</dbReference>